<accession>A0ABW2RNW1</accession>
<dbReference type="GO" id="GO:0005840">
    <property type="term" value="C:ribosome"/>
    <property type="evidence" value="ECO:0007669"/>
    <property type="project" value="UniProtKB-KW"/>
</dbReference>
<dbReference type="InterPro" id="IPR019980">
    <property type="entry name" value="Ribosomal_uS13_bac-type"/>
</dbReference>
<dbReference type="PANTHER" id="PTHR10871:SF1">
    <property type="entry name" value="SMALL RIBOSOMAL SUBUNIT PROTEIN US13M"/>
    <property type="match status" value="1"/>
</dbReference>
<organism evidence="11 12">
    <name type="scientific">Laceyella putida</name>
    <dbReference type="NCBI Taxonomy" id="110101"/>
    <lineage>
        <taxon>Bacteria</taxon>
        <taxon>Bacillati</taxon>
        <taxon>Bacillota</taxon>
        <taxon>Bacilli</taxon>
        <taxon>Bacillales</taxon>
        <taxon>Thermoactinomycetaceae</taxon>
        <taxon>Laceyella</taxon>
    </lineage>
</organism>
<evidence type="ECO:0000256" key="10">
    <source>
        <dbReference type="SAM" id="MobiDB-lite"/>
    </source>
</evidence>
<dbReference type="InterPro" id="IPR027437">
    <property type="entry name" value="Rbsml_uS13_C"/>
</dbReference>
<dbReference type="SUPFAM" id="SSF46946">
    <property type="entry name" value="S13-like H2TH domain"/>
    <property type="match status" value="1"/>
</dbReference>
<evidence type="ECO:0000256" key="5">
    <source>
        <dbReference type="ARBA" id="ARBA00022980"/>
    </source>
</evidence>
<gene>
    <name evidence="8 11" type="primary">rpsM</name>
    <name evidence="11" type="ORF">ACFQNG_16300</name>
</gene>
<dbReference type="Gene3D" id="1.10.8.50">
    <property type="match status" value="1"/>
</dbReference>
<evidence type="ECO:0000256" key="4">
    <source>
        <dbReference type="ARBA" id="ARBA00022884"/>
    </source>
</evidence>
<keyword evidence="12" id="KW-1185">Reference proteome</keyword>
<comment type="similarity">
    <text evidence="1 8 9">Belongs to the universal ribosomal protein uS13 family.</text>
</comment>
<dbReference type="InterPro" id="IPR018269">
    <property type="entry name" value="Ribosomal_uS13_CS"/>
</dbReference>
<dbReference type="PROSITE" id="PS00646">
    <property type="entry name" value="RIBOSOMAL_S13_1"/>
    <property type="match status" value="1"/>
</dbReference>
<evidence type="ECO:0000256" key="1">
    <source>
        <dbReference type="ARBA" id="ARBA00008080"/>
    </source>
</evidence>
<dbReference type="PIRSF" id="PIRSF002134">
    <property type="entry name" value="Ribosomal_S13"/>
    <property type="match status" value="1"/>
</dbReference>
<evidence type="ECO:0000256" key="2">
    <source>
        <dbReference type="ARBA" id="ARBA00022555"/>
    </source>
</evidence>
<sequence>MARIAGIDLPREKRVEIALTYIYGIGRSQSQKILEATGINPDTRVRDLTEEEVTKLRSFIDKNLVVEGDLRREVALNIKRLIEIGCYRGIRHRRGLPVRGQRTKTNARTRKGPRRTVANKKK</sequence>
<keyword evidence="6 8" id="KW-0687">Ribonucleoprotein</keyword>
<reference evidence="12" key="1">
    <citation type="journal article" date="2019" name="Int. J. Syst. Evol. Microbiol.">
        <title>The Global Catalogue of Microorganisms (GCM) 10K type strain sequencing project: providing services to taxonomists for standard genome sequencing and annotation.</title>
        <authorList>
            <consortium name="The Broad Institute Genomics Platform"/>
            <consortium name="The Broad Institute Genome Sequencing Center for Infectious Disease"/>
            <person name="Wu L."/>
            <person name="Ma J."/>
        </authorList>
    </citation>
    <scope>NUCLEOTIDE SEQUENCE [LARGE SCALE GENOMIC DNA]</scope>
    <source>
        <strain evidence="12">CGMCC 1.12942</strain>
    </source>
</reference>
<keyword evidence="5 8" id="KW-0689">Ribosomal protein</keyword>
<evidence type="ECO:0000256" key="6">
    <source>
        <dbReference type="ARBA" id="ARBA00023274"/>
    </source>
</evidence>
<dbReference type="HAMAP" id="MF_01315">
    <property type="entry name" value="Ribosomal_uS13"/>
    <property type="match status" value="1"/>
</dbReference>
<evidence type="ECO:0000256" key="3">
    <source>
        <dbReference type="ARBA" id="ARBA00022730"/>
    </source>
</evidence>
<evidence type="ECO:0000313" key="11">
    <source>
        <dbReference type="EMBL" id="MFC7442636.1"/>
    </source>
</evidence>
<name>A0ABW2RNW1_9BACL</name>
<dbReference type="InterPro" id="IPR001892">
    <property type="entry name" value="Ribosomal_uS13"/>
</dbReference>
<evidence type="ECO:0000313" key="12">
    <source>
        <dbReference type="Proteomes" id="UP001596500"/>
    </source>
</evidence>
<dbReference type="Gene3D" id="4.10.910.10">
    <property type="entry name" value="30s ribosomal protein s13, domain 2"/>
    <property type="match status" value="1"/>
</dbReference>
<keyword evidence="4 8" id="KW-0694">RNA-binding</keyword>
<dbReference type="PANTHER" id="PTHR10871">
    <property type="entry name" value="30S RIBOSOMAL PROTEIN S13/40S RIBOSOMAL PROTEIN S18"/>
    <property type="match status" value="1"/>
</dbReference>
<comment type="caution">
    <text evidence="11">The sequence shown here is derived from an EMBL/GenBank/DDBJ whole genome shotgun (WGS) entry which is preliminary data.</text>
</comment>
<evidence type="ECO:0000256" key="8">
    <source>
        <dbReference type="HAMAP-Rule" id="MF_01315"/>
    </source>
</evidence>
<keyword evidence="2 8" id="KW-0820">tRNA-binding</keyword>
<dbReference type="PROSITE" id="PS50159">
    <property type="entry name" value="RIBOSOMAL_S13_2"/>
    <property type="match status" value="1"/>
</dbReference>
<dbReference type="InterPro" id="IPR010979">
    <property type="entry name" value="Ribosomal_uS13-like_H2TH"/>
</dbReference>
<feature type="region of interest" description="Disordered" evidence="10">
    <location>
        <begin position="95"/>
        <end position="122"/>
    </location>
</feature>
<keyword evidence="3 8" id="KW-0699">rRNA-binding</keyword>
<dbReference type="EMBL" id="JBHTBW010000058">
    <property type="protein sequence ID" value="MFC7442636.1"/>
    <property type="molecule type" value="Genomic_DNA"/>
</dbReference>
<dbReference type="NCBIfam" id="TIGR03631">
    <property type="entry name" value="uS13_bact"/>
    <property type="match status" value="1"/>
</dbReference>
<protein>
    <recommendedName>
        <fullName evidence="7 8">Small ribosomal subunit protein uS13</fullName>
    </recommendedName>
</protein>
<dbReference type="Pfam" id="PF00416">
    <property type="entry name" value="Ribosomal_S13"/>
    <property type="match status" value="1"/>
</dbReference>
<dbReference type="Proteomes" id="UP001596500">
    <property type="component" value="Unassembled WGS sequence"/>
</dbReference>
<proteinExistence type="inferred from homology"/>
<dbReference type="RefSeq" id="WP_379866653.1">
    <property type="nucleotide sequence ID" value="NZ_JBHTBW010000058.1"/>
</dbReference>
<comment type="function">
    <text evidence="8">Located at the top of the head of the 30S subunit, it contacts several helices of the 16S rRNA. In the 70S ribosome it contacts the 23S rRNA (bridge B1a) and protein L5 of the 50S subunit (bridge B1b), connecting the 2 subunits; these bridges are implicated in subunit movement. Contacts the tRNAs in the A and P-sites.</text>
</comment>
<comment type="subunit">
    <text evidence="8">Part of the 30S ribosomal subunit. Forms a loose heterodimer with protein S19. Forms two bridges to the 50S subunit in the 70S ribosome.</text>
</comment>
<evidence type="ECO:0000256" key="7">
    <source>
        <dbReference type="ARBA" id="ARBA00035166"/>
    </source>
</evidence>
<evidence type="ECO:0000256" key="9">
    <source>
        <dbReference type="RuleBase" id="RU003830"/>
    </source>
</evidence>